<protein>
    <submittedName>
        <fullName evidence="1">Uncharacterized protein</fullName>
    </submittedName>
</protein>
<proteinExistence type="predicted"/>
<feature type="non-terminal residue" evidence="1">
    <location>
        <position position="298"/>
    </location>
</feature>
<accession>A0A813EXJ0</accession>
<evidence type="ECO:0000313" key="1">
    <source>
        <dbReference type="EMBL" id="CAE8605055.1"/>
    </source>
</evidence>
<dbReference type="EMBL" id="CAJNNV010017305">
    <property type="protein sequence ID" value="CAE8605055.1"/>
    <property type="molecule type" value="Genomic_DNA"/>
</dbReference>
<dbReference type="Proteomes" id="UP000654075">
    <property type="component" value="Unassembled WGS sequence"/>
</dbReference>
<organism evidence="1 2">
    <name type="scientific">Polarella glacialis</name>
    <name type="common">Dinoflagellate</name>
    <dbReference type="NCBI Taxonomy" id="89957"/>
    <lineage>
        <taxon>Eukaryota</taxon>
        <taxon>Sar</taxon>
        <taxon>Alveolata</taxon>
        <taxon>Dinophyceae</taxon>
        <taxon>Suessiales</taxon>
        <taxon>Suessiaceae</taxon>
        <taxon>Polarella</taxon>
    </lineage>
</organism>
<keyword evidence="2" id="KW-1185">Reference proteome</keyword>
<name>A0A813EXJ0_POLGL</name>
<sequence length="298" mass="30039">GHYAALGLCETASLAEVRAKGHELAAQAASAAAADAAIWALAVLSEPLSRARYDLALRGLGGDVSGGHLQDLGAPALARATLEEGALLASSPSPGVPLAVALPPQVFASLAAKARAELGAAPLWRFEAARSGGGFWLMSLEEEQAPGLLETRRLLAALQGLVLREAAGGRRLELVRAAAVGLTYGLSSLELQPLLLSAEAGSCSGAGAGALVVNLRDPIVPGQKLDTGGELVLGPELQHFVALSSESAAWLEGGGKSSAFLRPPGRGFSAGLQVTLLLHFAAPSAASGTAAASDQCPR</sequence>
<evidence type="ECO:0000313" key="2">
    <source>
        <dbReference type="Proteomes" id="UP000654075"/>
    </source>
</evidence>
<comment type="caution">
    <text evidence="1">The sequence shown here is derived from an EMBL/GenBank/DDBJ whole genome shotgun (WGS) entry which is preliminary data.</text>
</comment>
<gene>
    <name evidence="1" type="ORF">PGLA1383_LOCUS23190</name>
</gene>
<dbReference type="AlphaFoldDB" id="A0A813EXJ0"/>
<reference evidence="1" key="1">
    <citation type="submission" date="2021-02" db="EMBL/GenBank/DDBJ databases">
        <authorList>
            <person name="Dougan E. K."/>
            <person name="Rhodes N."/>
            <person name="Thang M."/>
            <person name="Chan C."/>
        </authorList>
    </citation>
    <scope>NUCLEOTIDE SEQUENCE</scope>
</reference>